<sequence length="319" mass="35536">MLLQVFSQNVGRKRPVQVKLRVRFYPEDVDEMTDPVALRLLYLEVKQTVLTGSLQCPVEVAVQLAAYALQTMDQTLSFDLAWTDVSHRTNQWDLNETKWKDQVVHLYEDLKDRMSTKSAMLEYLKVAQQLEGFGVSKFDIRVKKEKRLTLGVSTLGMSVENMDGGEQPVLVFSWDEILSMAFSGKTFTVKMVQKTSPVSGTFSCFLPDSLWVGIISPGHSFPSLCLTYCPSSLPLPPSLFPLALSLSISLFLSHPFSPLLSPSFPFSLPLYVSICLLSICCMSVVCQSAYLSAYSSAVYLSICHSVCHSVCCLSVCFAQ</sequence>
<dbReference type="Proteomes" id="UP001209878">
    <property type="component" value="Unassembled WGS sequence"/>
</dbReference>
<dbReference type="SUPFAM" id="SSF50729">
    <property type="entry name" value="PH domain-like"/>
    <property type="match status" value="1"/>
</dbReference>
<dbReference type="Gene3D" id="1.20.80.10">
    <property type="match status" value="1"/>
</dbReference>
<dbReference type="InterPro" id="IPR014352">
    <property type="entry name" value="FERM/acyl-CoA-bd_prot_sf"/>
</dbReference>
<evidence type="ECO:0000313" key="5">
    <source>
        <dbReference type="EMBL" id="KAK2164900.1"/>
    </source>
</evidence>
<protein>
    <recommendedName>
        <fullName evidence="4">FERM domain-containing protein</fullName>
    </recommendedName>
</protein>
<keyword evidence="6" id="KW-1185">Reference proteome</keyword>
<dbReference type="InterPro" id="IPR011174">
    <property type="entry name" value="ERM"/>
</dbReference>
<name>A0AAD9K5R3_RIDPI</name>
<dbReference type="InterPro" id="IPR011993">
    <property type="entry name" value="PH-like_dom_sf"/>
</dbReference>
<dbReference type="EMBL" id="JAODUO010001391">
    <property type="protein sequence ID" value="KAK2164900.1"/>
    <property type="molecule type" value="Genomic_DNA"/>
</dbReference>
<evidence type="ECO:0000313" key="6">
    <source>
        <dbReference type="Proteomes" id="UP001209878"/>
    </source>
</evidence>
<dbReference type="SUPFAM" id="SSF47031">
    <property type="entry name" value="Second domain of FERM"/>
    <property type="match status" value="1"/>
</dbReference>
<organism evidence="5 6">
    <name type="scientific">Ridgeia piscesae</name>
    <name type="common">Tubeworm</name>
    <dbReference type="NCBI Taxonomy" id="27915"/>
    <lineage>
        <taxon>Eukaryota</taxon>
        <taxon>Metazoa</taxon>
        <taxon>Spiralia</taxon>
        <taxon>Lophotrochozoa</taxon>
        <taxon>Annelida</taxon>
        <taxon>Polychaeta</taxon>
        <taxon>Sedentaria</taxon>
        <taxon>Canalipalpata</taxon>
        <taxon>Sabellida</taxon>
        <taxon>Siboglinidae</taxon>
        <taxon>Ridgeia</taxon>
    </lineage>
</organism>
<dbReference type="InterPro" id="IPR035963">
    <property type="entry name" value="FERM_2"/>
</dbReference>
<dbReference type="InterPro" id="IPR000798">
    <property type="entry name" value="Ez/rad/moesin-like"/>
</dbReference>
<dbReference type="PRINTS" id="PR00935">
    <property type="entry name" value="BAND41"/>
</dbReference>
<dbReference type="PRINTS" id="PR00661">
    <property type="entry name" value="ERMFAMILY"/>
</dbReference>
<dbReference type="PROSITE" id="PS50057">
    <property type="entry name" value="FERM_3"/>
    <property type="match status" value="1"/>
</dbReference>
<dbReference type="Pfam" id="PF09380">
    <property type="entry name" value="FERM_C"/>
    <property type="match status" value="1"/>
</dbReference>
<dbReference type="GO" id="GO:0005886">
    <property type="term" value="C:plasma membrane"/>
    <property type="evidence" value="ECO:0007669"/>
    <property type="project" value="UniProtKB-SubCell"/>
</dbReference>
<dbReference type="InterPro" id="IPR019749">
    <property type="entry name" value="Band_41_domain"/>
</dbReference>
<keyword evidence="3" id="KW-0472">Membrane</keyword>
<dbReference type="InterPro" id="IPR019748">
    <property type="entry name" value="FERM_central"/>
</dbReference>
<dbReference type="Pfam" id="PF00373">
    <property type="entry name" value="FERM_M"/>
    <property type="match status" value="1"/>
</dbReference>
<comment type="caution">
    <text evidence="5">The sequence shown here is derived from an EMBL/GenBank/DDBJ whole genome shotgun (WGS) entry which is preliminary data.</text>
</comment>
<dbReference type="GO" id="GO:0003779">
    <property type="term" value="F:actin binding"/>
    <property type="evidence" value="ECO:0007669"/>
    <property type="project" value="InterPro"/>
</dbReference>
<dbReference type="InterPro" id="IPR000299">
    <property type="entry name" value="FERM_domain"/>
</dbReference>
<dbReference type="PANTHER" id="PTHR23281">
    <property type="entry name" value="MERLIN/MOESIN/EZRIN/RADIXIN"/>
    <property type="match status" value="1"/>
</dbReference>
<evidence type="ECO:0000259" key="4">
    <source>
        <dbReference type="PROSITE" id="PS50057"/>
    </source>
</evidence>
<accession>A0AAD9K5R3</accession>
<dbReference type="CDD" id="cd14473">
    <property type="entry name" value="FERM_B-lobe"/>
    <property type="match status" value="1"/>
</dbReference>
<reference evidence="5" key="1">
    <citation type="journal article" date="2023" name="Mol. Biol. Evol.">
        <title>Third-Generation Sequencing Reveals the Adaptive Role of the Epigenome in Three Deep-Sea Polychaetes.</title>
        <authorList>
            <person name="Perez M."/>
            <person name="Aroh O."/>
            <person name="Sun Y."/>
            <person name="Lan Y."/>
            <person name="Juniper S.K."/>
            <person name="Young C.R."/>
            <person name="Angers B."/>
            <person name="Qian P.Y."/>
        </authorList>
    </citation>
    <scope>NUCLEOTIDE SEQUENCE</scope>
    <source>
        <strain evidence="5">R07B-5</strain>
    </source>
</reference>
<dbReference type="Gene3D" id="2.30.29.30">
    <property type="entry name" value="Pleckstrin-homology domain (PH domain)/Phosphotyrosine-binding domain (PTB)"/>
    <property type="match status" value="1"/>
</dbReference>
<evidence type="ECO:0000256" key="2">
    <source>
        <dbReference type="ARBA" id="ARBA00022475"/>
    </source>
</evidence>
<dbReference type="AlphaFoldDB" id="A0AAD9K5R3"/>
<evidence type="ECO:0000256" key="3">
    <source>
        <dbReference type="ARBA" id="ARBA00023136"/>
    </source>
</evidence>
<dbReference type="InterPro" id="IPR018980">
    <property type="entry name" value="FERM_PH-like_C"/>
</dbReference>
<comment type="subcellular location">
    <subcellularLocation>
        <location evidence="1">Cell membrane</location>
        <topology evidence="1">Peripheral membrane protein</topology>
    </subcellularLocation>
</comment>
<gene>
    <name evidence="5" type="ORF">NP493_1393g00004</name>
</gene>
<keyword evidence="2" id="KW-1003">Cell membrane</keyword>
<proteinExistence type="predicted"/>
<feature type="domain" description="FERM" evidence="4">
    <location>
        <begin position="1"/>
        <end position="236"/>
    </location>
</feature>
<evidence type="ECO:0000256" key="1">
    <source>
        <dbReference type="ARBA" id="ARBA00004202"/>
    </source>
</evidence>